<dbReference type="PROSITE" id="PS50234">
    <property type="entry name" value="VWFA"/>
    <property type="match status" value="1"/>
</dbReference>
<dbReference type="Pfam" id="PF00092">
    <property type="entry name" value="VWA"/>
    <property type="match status" value="1"/>
</dbReference>
<proteinExistence type="predicted"/>
<reference evidence="4 5" key="1">
    <citation type="submission" date="2022-01" db="EMBL/GenBank/DDBJ databases">
        <title>Novel bile acid biosynthetic pathways are enriched in the microbiome of centenarians.</title>
        <authorList>
            <person name="Sato Y."/>
            <person name="Atarashi K."/>
            <person name="Plichta R.D."/>
            <person name="Arai Y."/>
            <person name="Sasajima S."/>
            <person name="Kearney M.S."/>
            <person name="Suda W."/>
            <person name="Takeshita K."/>
            <person name="Sasaki T."/>
            <person name="Okamoto S."/>
            <person name="Skelly N.A."/>
            <person name="Okamura Y."/>
            <person name="Vlamakis H."/>
            <person name="Li Y."/>
            <person name="Tanoue T."/>
            <person name="Takei H."/>
            <person name="Nittono H."/>
            <person name="Narushima S."/>
            <person name="Irie J."/>
            <person name="Itoh H."/>
            <person name="Moriya K."/>
            <person name="Sugiura Y."/>
            <person name="Suematsu M."/>
            <person name="Moritoki N."/>
            <person name="Shibata S."/>
            <person name="Littman R.D."/>
            <person name="Fischbach A.M."/>
            <person name="Uwamino Y."/>
            <person name="Inoue T."/>
            <person name="Honda A."/>
            <person name="Hattori M."/>
            <person name="Murai T."/>
            <person name="Xavier J.R."/>
            <person name="Hirose N."/>
            <person name="Honda K."/>
        </authorList>
    </citation>
    <scope>NUCLEOTIDE SEQUENCE [LARGE SCALE GENOMIC DNA]</scope>
    <source>
        <strain evidence="4 5">CE91-St30</strain>
    </source>
</reference>
<protein>
    <recommendedName>
        <fullName evidence="3">VWFA domain-containing protein</fullName>
    </recommendedName>
</protein>
<dbReference type="PANTHER" id="PTHR10579:SF43">
    <property type="entry name" value="ZINC FINGER (C3HC4-TYPE RING FINGER) FAMILY PROTEIN"/>
    <property type="match status" value="1"/>
</dbReference>
<dbReference type="CDD" id="cd01465">
    <property type="entry name" value="vWA_subgroup"/>
    <property type="match status" value="1"/>
</dbReference>
<dbReference type="Proteomes" id="UP001320544">
    <property type="component" value="Chromosome"/>
</dbReference>
<dbReference type="Gene3D" id="3.40.50.410">
    <property type="entry name" value="von Willebrand factor, type A domain"/>
    <property type="match status" value="1"/>
</dbReference>
<dbReference type="InterPro" id="IPR002035">
    <property type="entry name" value="VWF_A"/>
</dbReference>
<evidence type="ECO:0000259" key="3">
    <source>
        <dbReference type="PROSITE" id="PS50234"/>
    </source>
</evidence>
<dbReference type="PANTHER" id="PTHR10579">
    <property type="entry name" value="CALCIUM-ACTIVATED CHLORIDE CHANNEL REGULATOR"/>
    <property type="match status" value="1"/>
</dbReference>
<feature type="domain" description="VWFA" evidence="3">
    <location>
        <begin position="184"/>
        <end position="362"/>
    </location>
</feature>
<feature type="region of interest" description="Disordered" evidence="1">
    <location>
        <begin position="432"/>
        <end position="451"/>
    </location>
</feature>
<name>A0ABN6MFQ2_9ACTN</name>
<dbReference type="SMART" id="SM00327">
    <property type="entry name" value="VWA"/>
    <property type="match status" value="1"/>
</dbReference>
<dbReference type="Pfam" id="PF12034">
    <property type="entry name" value="YfbK_C"/>
    <property type="match status" value="1"/>
</dbReference>
<dbReference type="InterPro" id="IPR022156">
    <property type="entry name" value="Uncharacterised_YfbK_N"/>
</dbReference>
<dbReference type="Pfam" id="PF12450">
    <property type="entry name" value="vWF_A"/>
    <property type="match status" value="1"/>
</dbReference>
<dbReference type="PROSITE" id="PS51257">
    <property type="entry name" value="PROKAR_LIPOPROTEIN"/>
    <property type="match status" value="1"/>
</dbReference>
<dbReference type="RefSeq" id="WP_244412332.1">
    <property type="nucleotide sequence ID" value="NZ_AP025564.1"/>
</dbReference>
<feature type="signal peptide" evidence="2">
    <location>
        <begin position="1"/>
        <end position="23"/>
    </location>
</feature>
<dbReference type="InterPro" id="IPR051266">
    <property type="entry name" value="CLCR"/>
</dbReference>
<sequence>MRTAPKPVVCVSLALALGASLLAGCSPFADQRLEASKAGGASDAADDFGVGSALEAPYGADTLMPPDPYYTESAEEYSSFEEVGFVSTAIRPLSTFSADVDTASYCNLRRMVAQGARASDVPSGAVRIEEMLNYFDYGYTPPEGGDLFGVTSQIADCPWNPDTKLLVMGFATESAAYESTSGANLVFLIDTSGSMGTTDKLPLLQDAFAELVEGLSESDCVSIVTYSGEERVVLEGASGADKRAITRAVDSLTAGGSTNGEAGLEQAYRIAERYHREGGVNRIILASDGDLNVGMSSESDLHDYVSEKRETGTYLSVLGFGSGNYKDNKMETLADHGNGTYHYIDCIEEAEKVLGENLCANIVPLADDVKLQIEFNPGEIKGYRLIGYQNRALADEDFTDDSVDAGEIGAGHQFTIAYELVTADSPMEIPVPDLKYGGRSGVESDTGPSRAESSEWLTCSMRYKPVGSRESAERAYPVGSESFTTDPSDDWAFAAAVIECGMVLQDSAYAGSASLRDARRTVASLDLARDDPKAGFERLLASL</sequence>
<dbReference type="InterPro" id="IPR036465">
    <property type="entry name" value="vWFA_dom_sf"/>
</dbReference>
<accession>A0ABN6MFQ2</accession>
<keyword evidence="5" id="KW-1185">Reference proteome</keyword>
<dbReference type="InterPro" id="IPR021908">
    <property type="entry name" value="YfbK_C"/>
</dbReference>
<evidence type="ECO:0000256" key="2">
    <source>
        <dbReference type="SAM" id="SignalP"/>
    </source>
</evidence>
<keyword evidence="2" id="KW-0732">Signal</keyword>
<dbReference type="EMBL" id="AP025564">
    <property type="protein sequence ID" value="BDE96074.1"/>
    <property type="molecule type" value="Genomic_DNA"/>
</dbReference>
<evidence type="ECO:0000313" key="4">
    <source>
        <dbReference type="EMBL" id="BDE96074.1"/>
    </source>
</evidence>
<evidence type="ECO:0000256" key="1">
    <source>
        <dbReference type="SAM" id="MobiDB-lite"/>
    </source>
</evidence>
<gene>
    <name evidence="4" type="ORF">CE91St30_14070</name>
</gene>
<organism evidence="4 5">
    <name type="scientific">Raoultibacter timonensis</name>
    <dbReference type="NCBI Taxonomy" id="1907662"/>
    <lineage>
        <taxon>Bacteria</taxon>
        <taxon>Bacillati</taxon>
        <taxon>Actinomycetota</taxon>
        <taxon>Coriobacteriia</taxon>
        <taxon>Eggerthellales</taxon>
        <taxon>Eggerthellaceae</taxon>
        <taxon>Raoultibacter</taxon>
    </lineage>
</organism>
<dbReference type="SUPFAM" id="SSF53300">
    <property type="entry name" value="vWA-like"/>
    <property type="match status" value="1"/>
</dbReference>
<feature type="chain" id="PRO_5046176507" description="VWFA domain-containing protein" evidence="2">
    <location>
        <begin position="24"/>
        <end position="543"/>
    </location>
</feature>
<evidence type="ECO:0000313" key="5">
    <source>
        <dbReference type="Proteomes" id="UP001320544"/>
    </source>
</evidence>